<dbReference type="Gene3D" id="3.30.360.10">
    <property type="entry name" value="Dihydrodipicolinate Reductase, domain 2"/>
    <property type="match status" value="1"/>
</dbReference>
<sequence>MKIGLLGTGFAVAHAGVYAARPDTEVVVYGRRPEKLAMFAQNFGFATTTNMDAIYDDPDVDLVDVCLPTALHKEHVLRALAAGKHALCELPIAPTIAEAEEITRAAEASDKHVFIDMFMRVHPAVRHLHQVIRDGSLGGLRTLRSYRKAGPIWGPVDLGLDRLALEVMLSDLDYTVAALGLPREIHATGVAAGDGRAAAETVLRYDDVIVEYTASSMVPVSYGVSHGFEATFTDGVLELHERPFERTGPVMSLTEYTAAGSREIALAPADNYATAINHVLDCVTKGAEDALLTPRAATETLRLALGIDQALARS</sequence>
<proteinExistence type="predicted"/>
<dbReference type="GO" id="GO:0016491">
    <property type="term" value="F:oxidoreductase activity"/>
    <property type="evidence" value="ECO:0007669"/>
    <property type="project" value="UniProtKB-KW"/>
</dbReference>
<dbReference type="SUPFAM" id="SSF55347">
    <property type="entry name" value="Glyceraldehyde-3-phosphate dehydrogenase-like, C-terminal domain"/>
    <property type="match status" value="1"/>
</dbReference>
<name>A0A3B0B0Y9_9ACTN</name>
<feature type="domain" description="Gfo/Idh/MocA-like oxidoreductase N-terminal" evidence="2">
    <location>
        <begin position="1"/>
        <end position="115"/>
    </location>
</feature>
<gene>
    <name evidence="3" type="ORF">D7231_24280</name>
</gene>
<accession>A0A3B0B0Y9</accession>
<dbReference type="PANTHER" id="PTHR43818:SF11">
    <property type="entry name" value="BCDNA.GH03377"/>
    <property type="match status" value="1"/>
</dbReference>
<protein>
    <submittedName>
        <fullName evidence="3">Gfo/Idh/MocA family oxidoreductase</fullName>
    </submittedName>
</protein>
<dbReference type="InterPro" id="IPR000683">
    <property type="entry name" value="Gfo/Idh/MocA-like_OxRdtase_N"/>
</dbReference>
<keyword evidence="1" id="KW-0560">Oxidoreductase</keyword>
<reference evidence="3 4" key="1">
    <citation type="journal article" date="2015" name="Antonie Van Leeuwenhoek">
        <title>Streptomyces klenkii sp. nov., isolated from deep marine sediment.</title>
        <authorList>
            <person name="Veyisoglu A."/>
            <person name="Sahin N."/>
        </authorList>
    </citation>
    <scope>NUCLEOTIDE SEQUENCE [LARGE SCALE GENOMIC DNA]</scope>
    <source>
        <strain evidence="3 4">KCTC 29202</strain>
    </source>
</reference>
<evidence type="ECO:0000313" key="4">
    <source>
        <dbReference type="Proteomes" id="UP000270343"/>
    </source>
</evidence>
<comment type="caution">
    <text evidence="3">The sequence shown here is derived from an EMBL/GenBank/DDBJ whole genome shotgun (WGS) entry which is preliminary data.</text>
</comment>
<dbReference type="InterPro" id="IPR050463">
    <property type="entry name" value="Gfo/Idh/MocA_oxidrdct_glycsds"/>
</dbReference>
<dbReference type="EMBL" id="RBAM01000010">
    <property type="protein sequence ID" value="RKN65931.1"/>
    <property type="molecule type" value="Genomic_DNA"/>
</dbReference>
<keyword evidence="4" id="KW-1185">Reference proteome</keyword>
<dbReference type="InterPro" id="IPR036291">
    <property type="entry name" value="NAD(P)-bd_dom_sf"/>
</dbReference>
<dbReference type="Proteomes" id="UP000270343">
    <property type="component" value="Unassembled WGS sequence"/>
</dbReference>
<evidence type="ECO:0000259" key="2">
    <source>
        <dbReference type="Pfam" id="PF01408"/>
    </source>
</evidence>
<evidence type="ECO:0000313" key="3">
    <source>
        <dbReference type="EMBL" id="RKN65931.1"/>
    </source>
</evidence>
<dbReference type="OrthoDB" id="9792085at2"/>
<dbReference type="AlphaFoldDB" id="A0A3B0B0Y9"/>
<organism evidence="3 4">
    <name type="scientific">Streptomyces klenkii</name>
    <dbReference type="NCBI Taxonomy" id="1420899"/>
    <lineage>
        <taxon>Bacteria</taxon>
        <taxon>Bacillati</taxon>
        <taxon>Actinomycetota</taxon>
        <taxon>Actinomycetes</taxon>
        <taxon>Kitasatosporales</taxon>
        <taxon>Streptomycetaceae</taxon>
        <taxon>Streptomyces</taxon>
    </lineage>
</organism>
<dbReference type="GO" id="GO:0000166">
    <property type="term" value="F:nucleotide binding"/>
    <property type="evidence" value="ECO:0007669"/>
    <property type="project" value="InterPro"/>
</dbReference>
<dbReference type="SUPFAM" id="SSF51735">
    <property type="entry name" value="NAD(P)-binding Rossmann-fold domains"/>
    <property type="match status" value="1"/>
</dbReference>
<dbReference type="PANTHER" id="PTHR43818">
    <property type="entry name" value="BCDNA.GH03377"/>
    <property type="match status" value="1"/>
</dbReference>
<dbReference type="Pfam" id="PF01408">
    <property type="entry name" value="GFO_IDH_MocA"/>
    <property type="match status" value="1"/>
</dbReference>
<dbReference type="RefSeq" id="WP_120757657.1">
    <property type="nucleotide sequence ID" value="NZ_RBAM01000010.1"/>
</dbReference>
<evidence type="ECO:0000256" key="1">
    <source>
        <dbReference type="ARBA" id="ARBA00023002"/>
    </source>
</evidence>
<dbReference type="Gene3D" id="3.40.50.720">
    <property type="entry name" value="NAD(P)-binding Rossmann-like Domain"/>
    <property type="match status" value="1"/>
</dbReference>